<evidence type="ECO:0000256" key="6">
    <source>
        <dbReference type="PIRNR" id="PIRNR017246"/>
    </source>
</evidence>
<dbReference type="AlphaFoldDB" id="A0AAD4HWN8"/>
<dbReference type="PANTHER" id="PTHR21242">
    <property type="entry name" value="TRANSCRIPTION INITIATION FACTOR TFIID SUBUNIT 10"/>
    <property type="match status" value="1"/>
</dbReference>
<dbReference type="GO" id="GO:0000124">
    <property type="term" value="C:SAGA complex"/>
    <property type="evidence" value="ECO:0007669"/>
    <property type="project" value="TreeGrafter"/>
</dbReference>
<evidence type="ECO:0000256" key="1">
    <source>
        <dbReference type="ARBA" id="ARBA00004123"/>
    </source>
</evidence>
<evidence type="ECO:0000313" key="8">
    <source>
        <dbReference type="EMBL" id="KAG7285615.1"/>
    </source>
</evidence>
<evidence type="ECO:0000256" key="5">
    <source>
        <dbReference type="ARBA" id="ARBA00025730"/>
    </source>
</evidence>
<dbReference type="GO" id="GO:0016251">
    <property type="term" value="F:RNA polymerase II general transcription initiation factor activity"/>
    <property type="evidence" value="ECO:0007669"/>
    <property type="project" value="TreeGrafter"/>
</dbReference>
<evidence type="ECO:0000256" key="4">
    <source>
        <dbReference type="ARBA" id="ARBA00023242"/>
    </source>
</evidence>
<name>A0AAD4HWN8_9PEZI</name>
<keyword evidence="2 6" id="KW-0805">Transcription regulation</keyword>
<dbReference type="PANTHER" id="PTHR21242:SF0">
    <property type="entry name" value="TRANSCRIPTION INITIATION FACTOR TFIID SUBUNIT 10"/>
    <property type="match status" value="1"/>
</dbReference>
<dbReference type="Pfam" id="PF03540">
    <property type="entry name" value="TAF10"/>
    <property type="match status" value="1"/>
</dbReference>
<dbReference type="GO" id="GO:0005669">
    <property type="term" value="C:transcription factor TFIID complex"/>
    <property type="evidence" value="ECO:0007669"/>
    <property type="project" value="TreeGrafter"/>
</dbReference>
<comment type="function">
    <text evidence="6">Functions as a component of both the DNA-binding general transcription initiation factor complex TFIID and the transcription coactivator SAGA complex. Binding of TFIID to a promoter (with or without TATA element) is the initial step in pre-initiation complex (PIC) formation. TFIID plays a key role in the regulation of gene expression by RNA polymerase II through different activities such as transcription activator interaction, core promoter recognition and selectivity, TFIIA and TFIIB interaction, chromatin modification (histone acetylation by TAF1), facilitation of DNA opening and initiation of transcription. SAGA acts as a general cofactor required for essentially all RNA polymerase II transcription. At the promoters, SAGA is required for transcription pre-initiation complex (PIC) recruitment. It influences RNA polymerase II transcriptional activity through different activities such as TBP interaction (via core/TAF module) and promoter selectivity, interaction with transcription activators (via Tra1/SPT module), and chromatin modification through histone acetylation (via HAT module) and deubiquitination (via DUB module). SAGA preferentially acetylates histones H3 (to form H3K9ac, H3K14ac, H3K18ac and H3K23ac) and H2B and deubiquitinates histone H2B. SAGA interacts with DNA via upstream activating sequences (UASs).</text>
</comment>
<dbReference type="PIRSF" id="PIRSF017246">
    <property type="entry name" value="TFIID_TAF10"/>
    <property type="match status" value="1"/>
</dbReference>
<accession>A0AAD4HWN8</accession>
<protein>
    <recommendedName>
        <fullName evidence="6">Transcription initiation factor TFIID subunit 10</fullName>
    </recommendedName>
</protein>
<comment type="subcellular location">
    <subcellularLocation>
        <location evidence="1 6">Nucleus</location>
    </subcellularLocation>
</comment>
<sequence>MAANPPTENAEQTAAPTAGPNGTQPTGDATSADATAPVPPPVQEPRLPTRKDASLKEFLNKMDDYAPIIPDAVTNYYMTRAGFPPPPQTDQRLARLLALATQKFIADIAADAYQYSRIRASNTNANNPMGNLGAAAGFPIPGQPTGQPGNKDQGRGGPLGIQRPGYGGGGQGGSQNRTVLTMEDLGMAVGEFGVNVKRSEFYR</sequence>
<feature type="region of interest" description="Disordered" evidence="7">
    <location>
        <begin position="1"/>
        <end position="50"/>
    </location>
</feature>
<gene>
    <name evidence="8" type="ORF">NEMBOFW57_010244</name>
</gene>
<keyword evidence="9" id="KW-1185">Reference proteome</keyword>
<dbReference type="EMBL" id="JAHCVI010000005">
    <property type="protein sequence ID" value="KAG7285615.1"/>
    <property type="molecule type" value="Genomic_DNA"/>
</dbReference>
<comment type="caution">
    <text evidence="8">The sequence shown here is derived from an EMBL/GenBank/DDBJ whole genome shotgun (WGS) entry which is preliminary data.</text>
</comment>
<comment type="similarity">
    <text evidence="5 6">Belongs to the TAF10 family.</text>
</comment>
<dbReference type="Proteomes" id="UP001197093">
    <property type="component" value="Unassembled WGS sequence"/>
</dbReference>
<organism evidence="8 9">
    <name type="scientific">Staphylotrichum longicolle</name>
    <dbReference type="NCBI Taxonomy" id="669026"/>
    <lineage>
        <taxon>Eukaryota</taxon>
        <taxon>Fungi</taxon>
        <taxon>Dikarya</taxon>
        <taxon>Ascomycota</taxon>
        <taxon>Pezizomycotina</taxon>
        <taxon>Sordariomycetes</taxon>
        <taxon>Sordariomycetidae</taxon>
        <taxon>Sordariales</taxon>
        <taxon>Chaetomiaceae</taxon>
        <taxon>Staphylotrichum</taxon>
    </lineage>
</organism>
<keyword evidence="3 6" id="KW-0804">Transcription</keyword>
<dbReference type="GO" id="GO:0006367">
    <property type="term" value="P:transcription initiation at RNA polymerase II promoter"/>
    <property type="evidence" value="ECO:0007669"/>
    <property type="project" value="TreeGrafter"/>
</dbReference>
<feature type="region of interest" description="Disordered" evidence="7">
    <location>
        <begin position="140"/>
        <end position="177"/>
    </location>
</feature>
<keyword evidence="4 6" id="KW-0539">Nucleus</keyword>
<evidence type="ECO:0000313" key="9">
    <source>
        <dbReference type="Proteomes" id="UP001197093"/>
    </source>
</evidence>
<dbReference type="CDD" id="cd07982">
    <property type="entry name" value="HFD_TAF10"/>
    <property type="match status" value="1"/>
</dbReference>
<dbReference type="GO" id="GO:1990841">
    <property type="term" value="F:promoter-specific chromatin binding"/>
    <property type="evidence" value="ECO:0007669"/>
    <property type="project" value="TreeGrafter"/>
</dbReference>
<feature type="compositionally biased region" description="Polar residues" evidence="7">
    <location>
        <begin position="1"/>
        <end position="33"/>
    </location>
</feature>
<evidence type="ECO:0000256" key="3">
    <source>
        <dbReference type="ARBA" id="ARBA00023163"/>
    </source>
</evidence>
<reference evidence="8" key="1">
    <citation type="submission" date="2023-02" db="EMBL/GenBank/DDBJ databases">
        <authorList>
            <person name="Palmer J.M."/>
        </authorList>
    </citation>
    <scope>NUCLEOTIDE SEQUENCE</scope>
    <source>
        <strain evidence="8">FW57</strain>
    </source>
</reference>
<evidence type="ECO:0000256" key="2">
    <source>
        <dbReference type="ARBA" id="ARBA00023015"/>
    </source>
</evidence>
<proteinExistence type="inferred from homology"/>
<dbReference type="InterPro" id="IPR003923">
    <property type="entry name" value="TAF10"/>
</dbReference>
<feature type="compositionally biased region" description="Gly residues" evidence="7">
    <location>
        <begin position="155"/>
        <end position="173"/>
    </location>
</feature>
<evidence type="ECO:0000256" key="7">
    <source>
        <dbReference type="SAM" id="MobiDB-lite"/>
    </source>
</evidence>